<name>A0AAW0R6A2_9PEZI</name>
<evidence type="ECO:0000313" key="2">
    <source>
        <dbReference type="EMBL" id="KAK8129402.1"/>
    </source>
</evidence>
<evidence type="ECO:0000313" key="3">
    <source>
        <dbReference type="Proteomes" id="UP001392437"/>
    </source>
</evidence>
<comment type="caution">
    <text evidence="2">The sequence shown here is derived from an EMBL/GenBank/DDBJ whole genome shotgun (WGS) entry which is preliminary data.</text>
</comment>
<gene>
    <name evidence="2" type="ORF">PG999_001782</name>
</gene>
<dbReference type="Gene3D" id="3.10.20.90">
    <property type="entry name" value="Phosphatidylinositol 3-kinase Catalytic Subunit, Chain A, domain 1"/>
    <property type="match status" value="1"/>
</dbReference>
<dbReference type="CDD" id="cd17039">
    <property type="entry name" value="Ubl_ubiquitin_like"/>
    <property type="match status" value="1"/>
</dbReference>
<dbReference type="Pfam" id="PF00240">
    <property type="entry name" value="ubiquitin"/>
    <property type="match status" value="1"/>
</dbReference>
<dbReference type="AlphaFoldDB" id="A0AAW0R6A2"/>
<dbReference type="Proteomes" id="UP001392437">
    <property type="component" value="Unassembled WGS sequence"/>
</dbReference>
<dbReference type="SMART" id="SM00213">
    <property type="entry name" value="UBQ"/>
    <property type="match status" value="1"/>
</dbReference>
<evidence type="ECO:0000259" key="1">
    <source>
        <dbReference type="PROSITE" id="PS50053"/>
    </source>
</evidence>
<dbReference type="EMBL" id="JAQQWP010000002">
    <property type="protein sequence ID" value="KAK8129402.1"/>
    <property type="molecule type" value="Genomic_DNA"/>
</dbReference>
<reference evidence="2 3" key="1">
    <citation type="submission" date="2023-01" db="EMBL/GenBank/DDBJ databases">
        <title>Analysis of 21 Apiospora genomes using comparative genomics revels a genus with tremendous synthesis potential of carbohydrate active enzymes and secondary metabolites.</title>
        <authorList>
            <person name="Sorensen T."/>
        </authorList>
    </citation>
    <scope>NUCLEOTIDE SEQUENCE [LARGE SCALE GENOMIC DNA]</scope>
    <source>
        <strain evidence="2 3">CBS 117206</strain>
    </source>
</reference>
<sequence>MCSFLLPIPGVNSNDQRATQHPSEKDIVMKQLSITPIIEVSYQDRRHSFFKPDTWDEMFIKVSQLFSFDNDQISQLRILCNKNPVKENSSGLAMTQDDWDDVRDGSTIHFENRDHISQHLKRDRSVDAVAKPSSVEKSARIQVADPQEEKRVKITVTWAAHQSVNLKTKLSSRVVTLKKLFEDKKGLPPQKQKLLLDGRELLDDKCLHDYGITQGTEIKLECRLRRAKQSIYLLSPKTMDHMKEDDAMKHVDFWGRLRTWAVITASDGTIEDYETSLHDSYLYWEAESLPLPERAPSSKEADLTAFNPAAPHAFLRHAHEVLPFKDVFYARLDVILERLHLTVAMRTEFIVRWIPAFERIRDSGQHIKFSFVPQRAFSQAASMDIGTHPLGLTDSKRHSPPICRVFMLFSGVDPPLAYGSHLVPIDWVDYIGHFSEEMENTNILRVIEVGGMEVHE</sequence>
<dbReference type="PRINTS" id="PR00348">
    <property type="entry name" value="UBIQUITIN"/>
</dbReference>
<dbReference type="PROSITE" id="PS50053">
    <property type="entry name" value="UBIQUITIN_2"/>
    <property type="match status" value="1"/>
</dbReference>
<proteinExistence type="predicted"/>
<organism evidence="2 3">
    <name type="scientific">Apiospora kogelbergensis</name>
    <dbReference type="NCBI Taxonomy" id="1337665"/>
    <lineage>
        <taxon>Eukaryota</taxon>
        <taxon>Fungi</taxon>
        <taxon>Dikarya</taxon>
        <taxon>Ascomycota</taxon>
        <taxon>Pezizomycotina</taxon>
        <taxon>Sordariomycetes</taxon>
        <taxon>Xylariomycetidae</taxon>
        <taxon>Amphisphaeriales</taxon>
        <taxon>Apiosporaceae</taxon>
        <taxon>Apiospora</taxon>
    </lineage>
</organism>
<accession>A0AAW0R6A2</accession>
<dbReference type="InterPro" id="IPR019956">
    <property type="entry name" value="Ubiquitin_dom"/>
</dbReference>
<dbReference type="SUPFAM" id="SSF54236">
    <property type="entry name" value="Ubiquitin-like"/>
    <property type="match status" value="1"/>
</dbReference>
<protein>
    <submittedName>
        <fullName evidence="2">Ubiquitin-like protein</fullName>
    </submittedName>
</protein>
<keyword evidence="3" id="KW-1185">Reference proteome</keyword>
<feature type="domain" description="Ubiquitin-like" evidence="1">
    <location>
        <begin position="152"/>
        <end position="227"/>
    </location>
</feature>
<dbReference type="InterPro" id="IPR000626">
    <property type="entry name" value="Ubiquitin-like_dom"/>
</dbReference>
<dbReference type="InterPro" id="IPR029071">
    <property type="entry name" value="Ubiquitin-like_domsf"/>
</dbReference>